<protein>
    <submittedName>
        <fullName evidence="5">Cyclic nucleotide-binding/CBS domain-containing protein</fullName>
    </submittedName>
</protein>
<gene>
    <name evidence="5" type="ORF">FCL40_05720</name>
</gene>
<evidence type="ECO:0000259" key="4">
    <source>
        <dbReference type="PROSITE" id="PS51371"/>
    </source>
</evidence>
<proteinExistence type="predicted"/>
<dbReference type="InterPro" id="IPR018821">
    <property type="entry name" value="DUF294_put_nucleoTrafse_sb-bd"/>
</dbReference>
<sequence>MDHGLTPLVQFLSDTVPFDTLPREARERCAASIEIAYASRRDRMIEFDPDNPSLYLIASGVFELHSKEGELLARLDSHQCFGFRALLTGEPTAADIHIIEDGLLYLIPQAMFDELRHHHKEFERFFNRQHGQRIRLGERYDSHRHTNAMKLARVMSADVVSGEAGMSVAEAAARMSEHRISCLPITHEGRIIGILTDRDLRNRVLAKGVAVTTRVSEVMTVEPLCAEPQATWFDAQLMMTRNNIHHLPVAESGKLVGLVTSNDLMRQLDSDPALIIKQLNRCHDLDGLVRVMEGVPKLVKAQVAADVSAEQVGRLLTAISDRLTERLINLAKAQLGPAPINWCWLAFGSQARMDQVVGSDQDNGLLLAKEPSDEERQYFLSLAEFVCRGLDRCGQTLCKGGVMAMNPKWCLSEQGWKHQFDRWICEPEPMAVMHSSIFFDIRGIAGDLALARRLQQYVVQRASQSDFFLTYLARNCINRRPPLGFFRQWVLDKDGEQKEGVDLKHRGLAIVNDIGRLYALACASEEVETPRRLKAAMEAGLLTRTDALNIADALEFIRQQRLDNHERQWQAGERASNYLEPRSLSQLVRHQLKDAFVVVGQAQDGVKLKFGKQL</sequence>
<evidence type="ECO:0000259" key="3">
    <source>
        <dbReference type="PROSITE" id="PS50042"/>
    </source>
</evidence>
<dbReference type="InterPro" id="IPR005105">
    <property type="entry name" value="GlnD_Uridyltrans_N"/>
</dbReference>
<dbReference type="InterPro" id="IPR046342">
    <property type="entry name" value="CBS_dom_sf"/>
</dbReference>
<dbReference type="GO" id="GO:0008773">
    <property type="term" value="F:[protein-PII] uridylyltransferase activity"/>
    <property type="evidence" value="ECO:0007669"/>
    <property type="project" value="InterPro"/>
</dbReference>
<dbReference type="AlphaFoldDB" id="A0A4U1BIN0"/>
<dbReference type="Proteomes" id="UP000305674">
    <property type="component" value="Unassembled WGS sequence"/>
</dbReference>
<dbReference type="EMBL" id="SWCI01000002">
    <property type="protein sequence ID" value="TKB50646.1"/>
    <property type="molecule type" value="Genomic_DNA"/>
</dbReference>
<dbReference type="Pfam" id="PF03445">
    <property type="entry name" value="DUF294"/>
    <property type="match status" value="1"/>
</dbReference>
<dbReference type="InterPro" id="IPR014710">
    <property type="entry name" value="RmlC-like_jellyroll"/>
</dbReference>
<dbReference type="SUPFAM" id="SSF54631">
    <property type="entry name" value="CBS-domain pair"/>
    <property type="match status" value="1"/>
</dbReference>
<dbReference type="RefSeq" id="WP_136852188.1">
    <property type="nucleotide sequence ID" value="NZ_SWCI01000002.1"/>
</dbReference>
<dbReference type="InterPro" id="IPR000644">
    <property type="entry name" value="CBS_dom"/>
</dbReference>
<comment type="caution">
    <text evidence="5">The sequence shown here is derived from an EMBL/GenBank/DDBJ whole genome shotgun (WGS) entry which is preliminary data.</text>
</comment>
<dbReference type="OrthoDB" id="9808528at2"/>
<dbReference type="InterPro" id="IPR051257">
    <property type="entry name" value="Diverse_CBS-Domain"/>
</dbReference>
<reference evidence="5 6" key="1">
    <citation type="submission" date="2019-04" db="EMBL/GenBank/DDBJ databases">
        <authorList>
            <person name="Hwang J.C."/>
        </authorList>
    </citation>
    <scope>NUCLEOTIDE SEQUENCE [LARGE SCALE GENOMIC DNA]</scope>
    <source>
        <strain evidence="5 6">IMCC35001</strain>
    </source>
</reference>
<dbReference type="Pfam" id="PF00027">
    <property type="entry name" value="cNMP_binding"/>
    <property type="match status" value="1"/>
</dbReference>
<dbReference type="CDD" id="cd05401">
    <property type="entry name" value="NT_GlnE_GlnD_like"/>
    <property type="match status" value="1"/>
</dbReference>
<dbReference type="PROSITE" id="PS51371">
    <property type="entry name" value="CBS"/>
    <property type="match status" value="2"/>
</dbReference>
<feature type="domain" description="CBS" evidence="4">
    <location>
        <begin position="155"/>
        <end position="211"/>
    </location>
</feature>
<feature type="domain" description="CBS" evidence="4">
    <location>
        <begin position="219"/>
        <end position="274"/>
    </location>
</feature>
<feature type="domain" description="Cyclic nucleotide-binding" evidence="3">
    <location>
        <begin position="17"/>
        <end position="115"/>
    </location>
</feature>
<dbReference type="CDD" id="cd00038">
    <property type="entry name" value="CAP_ED"/>
    <property type="match status" value="1"/>
</dbReference>
<dbReference type="Pfam" id="PF00571">
    <property type="entry name" value="CBS"/>
    <property type="match status" value="2"/>
</dbReference>
<accession>A0A4U1BIN0</accession>
<evidence type="ECO:0000256" key="2">
    <source>
        <dbReference type="PROSITE-ProRule" id="PRU00703"/>
    </source>
</evidence>
<dbReference type="SUPFAM" id="SSF51206">
    <property type="entry name" value="cAMP-binding domain-like"/>
    <property type="match status" value="1"/>
</dbReference>
<keyword evidence="1 2" id="KW-0129">CBS domain</keyword>
<keyword evidence="6" id="KW-1185">Reference proteome</keyword>
<evidence type="ECO:0000256" key="1">
    <source>
        <dbReference type="ARBA" id="ARBA00023122"/>
    </source>
</evidence>
<dbReference type="SMART" id="SM00116">
    <property type="entry name" value="CBS"/>
    <property type="match status" value="2"/>
</dbReference>
<dbReference type="PANTHER" id="PTHR43080:SF29">
    <property type="entry name" value="OS02G0818000 PROTEIN"/>
    <property type="match status" value="1"/>
</dbReference>
<dbReference type="Gene3D" id="2.60.120.10">
    <property type="entry name" value="Jelly Rolls"/>
    <property type="match status" value="1"/>
</dbReference>
<dbReference type="Gene3D" id="3.10.580.10">
    <property type="entry name" value="CBS-domain"/>
    <property type="match status" value="1"/>
</dbReference>
<name>A0A4U1BIN0_9GAMM</name>
<organism evidence="5 6">
    <name type="scientific">Ferrimonas sediminicola</name>
    <dbReference type="NCBI Taxonomy" id="2569538"/>
    <lineage>
        <taxon>Bacteria</taxon>
        <taxon>Pseudomonadati</taxon>
        <taxon>Pseudomonadota</taxon>
        <taxon>Gammaproteobacteria</taxon>
        <taxon>Alteromonadales</taxon>
        <taxon>Ferrimonadaceae</taxon>
        <taxon>Ferrimonas</taxon>
    </lineage>
</organism>
<dbReference type="InterPro" id="IPR018490">
    <property type="entry name" value="cNMP-bd_dom_sf"/>
</dbReference>
<evidence type="ECO:0000313" key="5">
    <source>
        <dbReference type="EMBL" id="TKB50646.1"/>
    </source>
</evidence>
<dbReference type="InterPro" id="IPR000595">
    <property type="entry name" value="cNMP-bd_dom"/>
</dbReference>
<evidence type="ECO:0000313" key="6">
    <source>
        <dbReference type="Proteomes" id="UP000305674"/>
    </source>
</evidence>
<dbReference type="Pfam" id="PF10335">
    <property type="entry name" value="DUF294_C"/>
    <property type="match status" value="1"/>
</dbReference>
<dbReference type="PANTHER" id="PTHR43080">
    <property type="entry name" value="CBS DOMAIN-CONTAINING PROTEIN CBSX3, MITOCHONDRIAL"/>
    <property type="match status" value="1"/>
</dbReference>
<dbReference type="PROSITE" id="PS50042">
    <property type="entry name" value="CNMP_BINDING_3"/>
    <property type="match status" value="1"/>
</dbReference>
<dbReference type="CDD" id="cd04587">
    <property type="entry name" value="CBS_pair_CAP-ED_NT_Pol-beta-like_DUF294_assoc"/>
    <property type="match status" value="1"/>
</dbReference>